<comment type="caution">
    <text evidence="2">The sequence shown here is derived from an EMBL/GenBank/DDBJ whole genome shotgun (WGS) entry which is preliminary data.</text>
</comment>
<name>A0A8J3R6W2_9ACTN</name>
<dbReference type="AlphaFoldDB" id="A0A8J3R6W2"/>
<accession>A0A8J3R6W2</accession>
<sequence>MAYEIRAIEPAVVDQLRRVDDAGREPRQVADTEGGSPLRCCLRRSEPGEDTLLVSYSPLRRWMAETGADPGPYEELGPVFIHAGPCAGPRPGYPEAMGGPRRVFRAYRADGSILGGHLLEEHRSTDPAMASALLESLLDNPEVALIHVRAVEFGCFLFEARRPAPTP</sequence>
<dbReference type="PIRSF" id="PIRSF034110">
    <property type="entry name" value="DUF1203"/>
    <property type="match status" value="1"/>
</dbReference>
<protein>
    <recommendedName>
        <fullName evidence="4">DUF1203 domain-containing protein</fullName>
    </recommendedName>
</protein>
<proteinExistence type="predicted"/>
<dbReference type="Proteomes" id="UP000610966">
    <property type="component" value="Unassembled WGS sequence"/>
</dbReference>
<reference evidence="2" key="1">
    <citation type="submission" date="2021-01" db="EMBL/GenBank/DDBJ databases">
        <title>Whole genome shotgun sequence of Sphaerimonospora thailandensis NBRC 107569.</title>
        <authorList>
            <person name="Komaki H."/>
            <person name="Tamura T."/>
        </authorList>
    </citation>
    <scope>NUCLEOTIDE SEQUENCE</scope>
    <source>
        <strain evidence="2">NBRC 107569</strain>
    </source>
</reference>
<evidence type="ECO:0000256" key="1">
    <source>
        <dbReference type="SAM" id="MobiDB-lite"/>
    </source>
</evidence>
<dbReference type="EMBL" id="BOOG01000008">
    <property type="protein sequence ID" value="GIH68559.1"/>
    <property type="molecule type" value="Genomic_DNA"/>
</dbReference>
<organism evidence="2 3">
    <name type="scientific">Sphaerimonospora thailandensis</name>
    <dbReference type="NCBI Taxonomy" id="795644"/>
    <lineage>
        <taxon>Bacteria</taxon>
        <taxon>Bacillati</taxon>
        <taxon>Actinomycetota</taxon>
        <taxon>Actinomycetes</taxon>
        <taxon>Streptosporangiales</taxon>
        <taxon>Streptosporangiaceae</taxon>
        <taxon>Sphaerimonospora</taxon>
    </lineage>
</organism>
<evidence type="ECO:0000313" key="2">
    <source>
        <dbReference type="EMBL" id="GIH68559.1"/>
    </source>
</evidence>
<dbReference type="Pfam" id="PF06718">
    <property type="entry name" value="DUF1203"/>
    <property type="match status" value="1"/>
</dbReference>
<feature type="region of interest" description="Disordered" evidence="1">
    <location>
        <begin position="23"/>
        <end position="42"/>
    </location>
</feature>
<keyword evidence="3" id="KW-1185">Reference proteome</keyword>
<evidence type="ECO:0000313" key="3">
    <source>
        <dbReference type="Proteomes" id="UP000610966"/>
    </source>
</evidence>
<gene>
    <name evidence="2" type="ORF">Mth01_08120</name>
</gene>
<dbReference type="RefSeq" id="WP_204011365.1">
    <property type="nucleotide sequence ID" value="NZ_BOOG01000008.1"/>
</dbReference>
<dbReference type="InterPro" id="IPR009593">
    <property type="entry name" value="DUF1203"/>
</dbReference>
<evidence type="ECO:0008006" key="4">
    <source>
        <dbReference type="Google" id="ProtNLM"/>
    </source>
</evidence>